<accession>A0A8H9ISH1</accession>
<dbReference type="InterPro" id="IPR029058">
    <property type="entry name" value="AB_hydrolase_fold"/>
</dbReference>
<feature type="chain" id="PRO_5034724852" evidence="1">
    <location>
        <begin position="22"/>
        <end position="437"/>
    </location>
</feature>
<proteinExistence type="predicted"/>
<organism evidence="2 3">
    <name type="scientific">Amycolatopsis bartoniae</name>
    <dbReference type="NCBI Taxonomy" id="941986"/>
    <lineage>
        <taxon>Bacteria</taxon>
        <taxon>Bacillati</taxon>
        <taxon>Actinomycetota</taxon>
        <taxon>Actinomycetes</taxon>
        <taxon>Pseudonocardiales</taxon>
        <taxon>Pseudonocardiaceae</taxon>
        <taxon>Amycolatopsis</taxon>
    </lineage>
</organism>
<keyword evidence="1" id="KW-0732">Signal</keyword>
<keyword evidence="3" id="KW-1185">Reference proteome</keyword>
<reference evidence="2" key="1">
    <citation type="journal article" date="2014" name="Int. J. Syst. Evol. Microbiol.">
        <title>Complete genome sequence of Corynebacterium casei LMG S-19264T (=DSM 44701T), isolated from a smear-ripened cheese.</title>
        <authorList>
            <consortium name="US DOE Joint Genome Institute (JGI-PGF)"/>
            <person name="Walter F."/>
            <person name="Albersmeier A."/>
            <person name="Kalinowski J."/>
            <person name="Ruckert C."/>
        </authorList>
    </citation>
    <scope>NUCLEOTIDE SEQUENCE</scope>
    <source>
        <strain evidence="2">CGMCC 4.7679</strain>
    </source>
</reference>
<protein>
    <submittedName>
        <fullName evidence="2">Alpha/beta hydrolase</fullName>
    </submittedName>
</protein>
<keyword evidence="2" id="KW-0378">Hydrolase</keyword>
<dbReference type="SUPFAM" id="SSF53474">
    <property type="entry name" value="alpha/beta-Hydrolases"/>
    <property type="match status" value="1"/>
</dbReference>
<dbReference type="Proteomes" id="UP000658656">
    <property type="component" value="Unassembled WGS sequence"/>
</dbReference>
<dbReference type="AlphaFoldDB" id="A0A8H9ISH1"/>
<evidence type="ECO:0000313" key="2">
    <source>
        <dbReference type="EMBL" id="GHF40804.1"/>
    </source>
</evidence>
<sequence length="437" mass="46146">MRWLAALTVALTVFVTPVAQAAEAGHYTGELADGATWVADVPGTWNGTIILYSHGFGPLQPQDAPDAATARQLLAEGYALVGSSYSGPSWWALGSAVDDQFGALAALESKIGTAKRTVAWGTSMGGLVSAREAEDSRIDGALTTCGLVAGALNLDNYQLDGEYALAHLLAPQQPVKLVRYGSQDEAAAAAATLTTVTSGAQATPAGRARIALAAARMNVPGWYTGDSPPRDYETQEAQQEQTLTEFVLGFVVTGRYQIELAAGGNSAFNRGVDYRALLRGSSHVAQVRALYQRAGLDLDADLAKLTRDADVTADPPAVATLARTSMPTGRLRVPELDVHTVADQLVPLEQENWYAGLVTAAGRGPLLRQAYVRGTGHCAFQPAETIAALHALEFRLDTGTWADRTTPERLNAAAGTGRYERFATPRLTGGLGEPGRR</sequence>
<dbReference type="EMBL" id="BNAV01000001">
    <property type="protein sequence ID" value="GHF40804.1"/>
    <property type="molecule type" value="Genomic_DNA"/>
</dbReference>
<dbReference type="Gene3D" id="3.40.50.1820">
    <property type="entry name" value="alpha/beta hydrolase"/>
    <property type="match status" value="1"/>
</dbReference>
<reference evidence="2" key="2">
    <citation type="submission" date="2020-09" db="EMBL/GenBank/DDBJ databases">
        <authorList>
            <person name="Sun Q."/>
            <person name="Zhou Y."/>
        </authorList>
    </citation>
    <scope>NUCLEOTIDE SEQUENCE</scope>
    <source>
        <strain evidence="2">CGMCC 4.7679</strain>
    </source>
</reference>
<name>A0A8H9ISH1_9PSEU</name>
<feature type="signal peptide" evidence="1">
    <location>
        <begin position="1"/>
        <end position="21"/>
    </location>
</feature>
<comment type="caution">
    <text evidence="2">The sequence shown here is derived from an EMBL/GenBank/DDBJ whole genome shotgun (WGS) entry which is preliminary data.</text>
</comment>
<evidence type="ECO:0000256" key="1">
    <source>
        <dbReference type="SAM" id="SignalP"/>
    </source>
</evidence>
<evidence type="ECO:0000313" key="3">
    <source>
        <dbReference type="Proteomes" id="UP000658656"/>
    </source>
</evidence>
<dbReference type="RefSeq" id="WP_229880339.1">
    <property type="nucleotide sequence ID" value="NZ_BNAV01000001.1"/>
</dbReference>
<dbReference type="GO" id="GO:0016787">
    <property type="term" value="F:hydrolase activity"/>
    <property type="evidence" value="ECO:0007669"/>
    <property type="project" value="UniProtKB-KW"/>
</dbReference>
<gene>
    <name evidence="2" type="ORF">GCM10017566_12790</name>
</gene>